<dbReference type="Proteomes" id="UP000297910">
    <property type="component" value="Unassembled WGS sequence"/>
</dbReference>
<dbReference type="AlphaFoldDB" id="A0A4Z1FJ54"/>
<protein>
    <submittedName>
        <fullName evidence="1">Uncharacterized protein</fullName>
    </submittedName>
</protein>
<organism evidence="1 2">
    <name type="scientific">Botrytis paeoniae</name>
    <dbReference type="NCBI Taxonomy" id="278948"/>
    <lineage>
        <taxon>Eukaryota</taxon>
        <taxon>Fungi</taxon>
        <taxon>Dikarya</taxon>
        <taxon>Ascomycota</taxon>
        <taxon>Pezizomycotina</taxon>
        <taxon>Leotiomycetes</taxon>
        <taxon>Helotiales</taxon>
        <taxon>Sclerotiniaceae</taxon>
        <taxon>Botrytis</taxon>
    </lineage>
</organism>
<accession>A0A4Z1FJ54</accession>
<evidence type="ECO:0000313" key="1">
    <source>
        <dbReference type="EMBL" id="TGO21591.1"/>
    </source>
</evidence>
<reference evidence="1 2" key="1">
    <citation type="submission" date="2017-12" db="EMBL/GenBank/DDBJ databases">
        <title>Comparative genomics of Botrytis spp.</title>
        <authorList>
            <person name="Valero-Jimenez C.A."/>
            <person name="Tapia P."/>
            <person name="Veloso J."/>
            <person name="Silva-Moreno E."/>
            <person name="Staats M."/>
            <person name="Valdes J.H."/>
            <person name="Van Kan J.A.L."/>
        </authorList>
    </citation>
    <scope>NUCLEOTIDE SEQUENCE [LARGE SCALE GENOMIC DNA]</scope>
    <source>
        <strain evidence="1 2">Bp0003</strain>
    </source>
</reference>
<dbReference type="EMBL" id="PQXI01000210">
    <property type="protein sequence ID" value="TGO21591.1"/>
    <property type="molecule type" value="Genomic_DNA"/>
</dbReference>
<name>A0A4Z1FJ54_9HELO</name>
<evidence type="ECO:0000313" key="2">
    <source>
        <dbReference type="Proteomes" id="UP000297910"/>
    </source>
</evidence>
<keyword evidence="2" id="KW-1185">Reference proteome</keyword>
<comment type="caution">
    <text evidence="1">The sequence shown here is derived from an EMBL/GenBank/DDBJ whole genome shotgun (WGS) entry which is preliminary data.</text>
</comment>
<sequence>MEWKHKGLHLCIRIPALKYEGSKIIRAPTRLQFNFVIDSRTKNLTFINAQALNLNTNIFAKSNSQRALTSHDIPAGAMVACKTPNLEATGSSPV</sequence>
<proteinExistence type="predicted"/>
<gene>
    <name evidence="1" type="ORF">BPAE_0211g00110</name>
</gene>